<dbReference type="EMBL" id="LIAE01007299">
    <property type="protein sequence ID" value="PAV80244.1"/>
    <property type="molecule type" value="Genomic_DNA"/>
</dbReference>
<dbReference type="GO" id="GO:0070476">
    <property type="term" value="P:rRNA (guanine-N7)-methylation"/>
    <property type="evidence" value="ECO:0007669"/>
    <property type="project" value="TreeGrafter"/>
</dbReference>
<dbReference type="OrthoDB" id="2187549at2759"/>
<dbReference type="InterPro" id="IPR005651">
    <property type="entry name" value="Trm112-like"/>
</dbReference>
<protein>
    <recommendedName>
        <fullName evidence="2">Multifunctional methyltransferase subunit TRM112-like protein</fullName>
    </recommendedName>
    <alternativeName>
        <fullName evidence="3">tRNA methyltransferase 112 homolog</fullName>
    </alternativeName>
</protein>
<accession>A0A2A2L237</accession>
<proteinExistence type="inferred from homology"/>
<dbReference type="Pfam" id="PF03966">
    <property type="entry name" value="Trm112p"/>
    <property type="match status" value="1"/>
</dbReference>
<dbReference type="PANTHER" id="PTHR12773:SF0">
    <property type="entry name" value="MULTIFUNCTIONAL METHYLTRANSFERASE SUBUNIT TRM112-LIKE PROTEIN"/>
    <property type="match status" value="1"/>
</dbReference>
<dbReference type="AlphaFoldDB" id="A0A2A2L237"/>
<dbReference type="PANTHER" id="PTHR12773">
    <property type="entry name" value="UPF0315 PROTEIN-RELATED"/>
    <property type="match status" value="1"/>
</dbReference>
<gene>
    <name evidence="4" type="ORF">WR25_22665</name>
</gene>
<dbReference type="STRING" id="2018661.A0A2A2L237"/>
<evidence type="ECO:0000313" key="5">
    <source>
        <dbReference type="Proteomes" id="UP000218231"/>
    </source>
</evidence>
<dbReference type="Gene3D" id="2.20.25.10">
    <property type="match status" value="1"/>
</dbReference>
<dbReference type="Proteomes" id="UP000218231">
    <property type="component" value="Unassembled WGS sequence"/>
</dbReference>
<comment type="similarity">
    <text evidence="1">Belongs to the TRM112 family.</text>
</comment>
<reference evidence="4 5" key="1">
    <citation type="journal article" date="2017" name="Curr. Biol.">
        <title>Genome architecture and evolution of a unichromosomal asexual nematode.</title>
        <authorList>
            <person name="Fradin H."/>
            <person name="Zegar C."/>
            <person name="Gutwein M."/>
            <person name="Lucas J."/>
            <person name="Kovtun M."/>
            <person name="Corcoran D."/>
            <person name="Baugh L.R."/>
            <person name="Kiontke K."/>
            <person name="Gunsalus K."/>
            <person name="Fitch D.H."/>
            <person name="Piano F."/>
        </authorList>
    </citation>
    <scope>NUCLEOTIDE SEQUENCE [LARGE SCALE GENOMIC DNA]</scope>
    <source>
        <strain evidence="4">PF1309</strain>
    </source>
</reference>
<sequence length="136" mass="15581">MTPFQTMRLLTHNFLSSGFLKNAPTGYPLKLNAIKIETKEADFDEKFIKNMIPKINYECLKSTALGIDSNVHLPDALPEDWESNEAFLKEVHRVLMCVEIVEGELQCPDTGRIFPIRDGIPNMLVQEEEKMDEQPE</sequence>
<name>A0A2A2L237_9BILA</name>
<dbReference type="GO" id="GO:0046982">
    <property type="term" value="F:protein heterodimerization activity"/>
    <property type="evidence" value="ECO:0007669"/>
    <property type="project" value="InterPro"/>
</dbReference>
<dbReference type="InterPro" id="IPR039127">
    <property type="entry name" value="Trm112"/>
</dbReference>
<evidence type="ECO:0000256" key="2">
    <source>
        <dbReference type="ARBA" id="ARBA00019989"/>
    </source>
</evidence>
<keyword evidence="5" id="KW-1185">Reference proteome</keyword>
<dbReference type="GO" id="GO:0030488">
    <property type="term" value="P:tRNA methylation"/>
    <property type="evidence" value="ECO:0007669"/>
    <property type="project" value="TreeGrafter"/>
</dbReference>
<evidence type="ECO:0000313" key="4">
    <source>
        <dbReference type="EMBL" id="PAV80244.1"/>
    </source>
</evidence>
<dbReference type="CDD" id="cd21089">
    <property type="entry name" value="Trm112-like"/>
    <property type="match status" value="1"/>
</dbReference>
<comment type="caution">
    <text evidence="4">The sequence shown here is derived from an EMBL/GenBank/DDBJ whole genome shotgun (WGS) entry which is preliminary data.</text>
</comment>
<evidence type="ECO:0000256" key="1">
    <source>
        <dbReference type="ARBA" id="ARBA00007980"/>
    </source>
</evidence>
<organism evidence="4 5">
    <name type="scientific">Diploscapter pachys</name>
    <dbReference type="NCBI Taxonomy" id="2018661"/>
    <lineage>
        <taxon>Eukaryota</taxon>
        <taxon>Metazoa</taxon>
        <taxon>Ecdysozoa</taxon>
        <taxon>Nematoda</taxon>
        <taxon>Chromadorea</taxon>
        <taxon>Rhabditida</taxon>
        <taxon>Rhabditina</taxon>
        <taxon>Rhabditomorpha</taxon>
        <taxon>Rhabditoidea</taxon>
        <taxon>Rhabditidae</taxon>
        <taxon>Diploscapter</taxon>
    </lineage>
</organism>
<evidence type="ECO:0000256" key="3">
    <source>
        <dbReference type="ARBA" id="ARBA00030516"/>
    </source>
</evidence>
<dbReference type="SUPFAM" id="SSF158997">
    <property type="entry name" value="Trm112p-like"/>
    <property type="match status" value="1"/>
</dbReference>